<evidence type="ECO:0000313" key="11">
    <source>
        <dbReference type="Proteomes" id="UP001140206"/>
    </source>
</evidence>
<dbReference type="GO" id="GO:0006355">
    <property type="term" value="P:regulation of DNA-templated transcription"/>
    <property type="evidence" value="ECO:0007669"/>
    <property type="project" value="InterPro"/>
</dbReference>
<keyword evidence="4" id="KW-0862">Zinc</keyword>
<dbReference type="SUPFAM" id="SSF90209">
    <property type="entry name" value="Ran binding protein zinc finger-like"/>
    <property type="match status" value="1"/>
</dbReference>
<dbReference type="SMART" id="SM00547">
    <property type="entry name" value="ZnF_RBZ"/>
    <property type="match status" value="1"/>
</dbReference>
<evidence type="ECO:0000256" key="5">
    <source>
        <dbReference type="ARBA" id="ARBA00022884"/>
    </source>
</evidence>
<accession>A0AAV8EKC7</accession>
<reference evidence="10" key="1">
    <citation type="submission" date="2022-08" db="EMBL/GenBank/DDBJ databases">
        <authorList>
            <person name="Marques A."/>
        </authorList>
    </citation>
    <scope>NUCLEOTIDE SEQUENCE</scope>
    <source>
        <strain evidence="10">RhyPub2mFocal</strain>
        <tissue evidence="10">Leaves</tissue>
    </source>
</reference>
<feature type="region of interest" description="Disordered" evidence="8">
    <location>
        <begin position="273"/>
        <end position="331"/>
    </location>
</feature>
<dbReference type="Pfam" id="PF00641">
    <property type="entry name" value="Zn_ribbon_RanBP"/>
    <property type="match status" value="1"/>
</dbReference>
<dbReference type="PROSITE" id="PS50199">
    <property type="entry name" value="ZF_RANBP2_2"/>
    <property type="match status" value="1"/>
</dbReference>
<evidence type="ECO:0000256" key="4">
    <source>
        <dbReference type="ARBA" id="ARBA00022833"/>
    </source>
</evidence>
<feature type="compositionally biased region" description="Basic and acidic residues" evidence="8">
    <location>
        <begin position="306"/>
        <end position="322"/>
    </location>
</feature>
<feature type="compositionally biased region" description="Basic and acidic residues" evidence="8">
    <location>
        <begin position="73"/>
        <end position="95"/>
    </location>
</feature>
<dbReference type="AlphaFoldDB" id="A0AAV8EKC7"/>
<feature type="region of interest" description="Disordered" evidence="8">
    <location>
        <begin position="46"/>
        <end position="120"/>
    </location>
</feature>
<evidence type="ECO:0000256" key="8">
    <source>
        <dbReference type="SAM" id="MobiDB-lite"/>
    </source>
</evidence>
<feature type="domain" description="RanBP2-type" evidence="9">
    <location>
        <begin position="122"/>
        <end position="153"/>
    </location>
</feature>
<keyword evidence="2" id="KW-0479">Metal-binding</keyword>
<dbReference type="InterPro" id="IPR001876">
    <property type="entry name" value="Znf_RanBP2"/>
</dbReference>
<comment type="caution">
    <text evidence="10">The sequence shown here is derived from an EMBL/GenBank/DDBJ whole genome shotgun (WGS) entry which is preliminary data.</text>
</comment>
<sequence>MEWKCVCQCEASLVSFLICLLFSPRLNEFVSVGYSMHAGPILTPHRRRSDEARFDPEFDGPVGPSRHGHVIRGGREDGRLRDRDNSLLNGREKGVGGRGQGQSARGSGPHYELRNDPNLSPREGDWICQNPSCGNLNFARRTHCNICNQHRHATQLQKRSLSPRGGYFPSSPPPHHRSPPVRMLGRPPERAIHREPVRYHRSPPRDWAMDPGPFNPRGERLVRADLLERSGRLGWQGNEEFSRRERGVRDGFLPDTRRVRRSASPMRGRFGRDLRERSRSPIGDRKLKFVGSTRGDRNFGAGYKRSRGDSFHARSRDNERVVNRGRNGNAY</sequence>
<evidence type="ECO:0000259" key="9">
    <source>
        <dbReference type="PROSITE" id="PS50199"/>
    </source>
</evidence>
<dbReference type="EMBL" id="JAMFTS010000003">
    <property type="protein sequence ID" value="KAJ4781895.1"/>
    <property type="molecule type" value="Genomic_DNA"/>
</dbReference>
<keyword evidence="6" id="KW-0539">Nucleus</keyword>
<dbReference type="GO" id="GO:0008270">
    <property type="term" value="F:zinc ion binding"/>
    <property type="evidence" value="ECO:0007669"/>
    <property type="project" value="UniProtKB-KW"/>
</dbReference>
<organism evidence="10 11">
    <name type="scientific">Rhynchospora pubera</name>
    <dbReference type="NCBI Taxonomy" id="906938"/>
    <lineage>
        <taxon>Eukaryota</taxon>
        <taxon>Viridiplantae</taxon>
        <taxon>Streptophyta</taxon>
        <taxon>Embryophyta</taxon>
        <taxon>Tracheophyta</taxon>
        <taxon>Spermatophyta</taxon>
        <taxon>Magnoliopsida</taxon>
        <taxon>Liliopsida</taxon>
        <taxon>Poales</taxon>
        <taxon>Cyperaceae</taxon>
        <taxon>Cyperoideae</taxon>
        <taxon>Rhynchosporeae</taxon>
        <taxon>Rhynchospora</taxon>
    </lineage>
</organism>
<dbReference type="GO" id="GO:0005634">
    <property type="term" value="C:nucleus"/>
    <property type="evidence" value="ECO:0007669"/>
    <property type="project" value="UniProtKB-SubCell"/>
</dbReference>
<dbReference type="PROSITE" id="PS01358">
    <property type="entry name" value="ZF_RANBP2_1"/>
    <property type="match status" value="1"/>
</dbReference>
<evidence type="ECO:0000256" key="7">
    <source>
        <dbReference type="PROSITE-ProRule" id="PRU00322"/>
    </source>
</evidence>
<keyword evidence="3 7" id="KW-0863">Zinc-finger</keyword>
<proteinExistence type="predicted"/>
<dbReference type="Gene3D" id="4.10.1060.10">
    <property type="entry name" value="Zinc finger, RanBP2-type"/>
    <property type="match status" value="1"/>
</dbReference>
<keyword evidence="11" id="KW-1185">Reference proteome</keyword>
<gene>
    <name evidence="10" type="ORF">LUZ62_066152</name>
</gene>
<dbReference type="InterPro" id="IPR036443">
    <property type="entry name" value="Znf_RanBP2_sf"/>
</dbReference>
<dbReference type="PANTHER" id="PTHR23238">
    <property type="entry name" value="RNA BINDING PROTEIN"/>
    <property type="match status" value="1"/>
</dbReference>
<keyword evidence="5" id="KW-0694">RNA-binding</keyword>
<evidence type="ECO:0000256" key="2">
    <source>
        <dbReference type="ARBA" id="ARBA00022723"/>
    </source>
</evidence>
<feature type="region of interest" description="Disordered" evidence="8">
    <location>
        <begin position="167"/>
        <end position="186"/>
    </location>
</feature>
<dbReference type="FunFam" id="4.10.1060.10:FF:000017">
    <property type="entry name" value="FUS RNA-binding protein"/>
    <property type="match status" value="1"/>
</dbReference>
<evidence type="ECO:0000256" key="6">
    <source>
        <dbReference type="ARBA" id="ARBA00023242"/>
    </source>
</evidence>
<comment type="subcellular location">
    <subcellularLocation>
        <location evidence="1">Nucleus</location>
    </subcellularLocation>
</comment>
<dbReference type="GO" id="GO:0003723">
    <property type="term" value="F:RNA binding"/>
    <property type="evidence" value="ECO:0007669"/>
    <property type="project" value="UniProtKB-KW"/>
</dbReference>
<protein>
    <submittedName>
        <fullName evidence="10">Zinc finger Ran-binding domain-containing protein 2</fullName>
    </submittedName>
</protein>
<dbReference type="Proteomes" id="UP001140206">
    <property type="component" value="Chromosome 3"/>
</dbReference>
<evidence type="ECO:0000313" key="10">
    <source>
        <dbReference type="EMBL" id="KAJ4781895.1"/>
    </source>
</evidence>
<dbReference type="InterPro" id="IPR034870">
    <property type="entry name" value="TET_fam"/>
</dbReference>
<evidence type="ECO:0000256" key="1">
    <source>
        <dbReference type="ARBA" id="ARBA00004123"/>
    </source>
</evidence>
<evidence type="ECO:0000256" key="3">
    <source>
        <dbReference type="ARBA" id="ARBA00022771"/>
    </source>
</evidence>
<name>A0AAV8EKC7_9POAL</name>
<feature type="compositionally biased region" description="Basic and acidic residues" evidence="8">
    <location>
        <begin position="273"/>
        <end position="287"/>
    </location>
</feature>